<protein>
    <submittedName>
        <fullName evidence="1">Zgc:113274</fullName>
    </submittedName>
</protein>
<reference evidence="1" key="3">
    <citation type="submission" date="2025-08" db="UniProtKB">
        <authorList>
            <consortium name="Ensembl"/>
        </authorList>
    </citation>
    <scope>IDENTIFICATION</scope>
    <source>
        <strain evidence="1">HNI</strain>
    </source>
</reference>
<name>A0A3P9KHL3_ORYLA</name>
<sequence length="157" mass="17907">MPNTGKKYRRSKNWGTSSIEEIERADSDVRGEKSIKSVAKERNVDRPTMMTCMRKRETKRTRGYCGTAEAKKEACRAVPWHFPKEMCELSFELADRNWREKEAGERDTDDLLSCFYNVLQSLPAGRGAGSSPHLHDVDVDETHHCCVIRKLDESVGA</sequence>
<dbReference type="AlphaFoldDB" id="A0A3P9KHL3"/>
<accession>A0A3P9KHL3</accession>
<reference key="1">
    <citation type="journal article" date="2007" name="Nature">
        <title>The medaka draft genome and insights into vertebrate genome evolution.</title>
        <authorList>
            <person name="Kasahara M."/>
            <person name="Naruse K."/>
            <person name="Sasaki S."/>
            <person name="Nakatani Y."/>
            <person name="Qu W."/>
            <person name="Ahsan B."/>
            <person name="Yamada T."/>
            <person name="Nagayasu Y."/>
            <person name="Doi K."/>
            <person name="Kasai Y."/>
            <person name="Jindo T."/>
            <person name="Kobayashi D."/>
            <person name="Shimada A."/>
            <person name="Toyoda A."/>
            <person name="Kuroki Y."/>
            <person name="Fujiyama A."/>
            <person name="Sasaki T."/>
            <person name="Shimizu A."/>
            <person name="Asakawa S."/>
            <person name="Shimizu N."/>
            <person name="Hashimoto S."/>
            <person name="Yang J."/>
            <person name="Lee Y."/>
            <person name="Matsushima K."/>
            <person name="Sugano S."/>
            <person name="Sakaizumi M."/>
            <person name="Narita T."/>
            <person name="Ohishi K."/>
            <person name="Haga S."/>
            <person name="Ohta F."/>
            <person name="Nomoto H."/>
            <person name="Nogata K."/>
            <person name="Morishita T."/>
            <person name="Endo T."/>
            <person name="Shin-I T."/>
            <person name="Takeda H."/>
            <person name="Morishita S."/>
            <person name="Kohara Y."/>
        </authorList>
    </citation>
    <scope>NUCLEOTIDE SEQUENCE [LARGE SCALE GENOMIC DNA]</scope>
    <source>
        <strain>Hd-rR</strain>
    </source>
</reference>
<reference evidence="1" key="4">
    <citation type="submission" date="2025-09" db="UniProtKB">
        <authorList>
            <consortium name="Ensembl"/>
        </authorList>
    </citation>
    <scope>IDENTIFICATION</scope>
    <source>
        <strain evidence="1">HNI</strain>
    </source>
</reference>
<evidence type="ECO:0000313" key="2">
    <source>
        <dbReference type="Proteomes" id="UP000265180"/>
    </source>
</evidence>
<dbReference type="Proteomes" id="UP000265180">
    <property type="component" value="Chromosome 20"/>
</dbReference>
<dbReference type="Ensembl" id="ENSORLT00020002269.1">
    <property type="protein sequence ID" value="ENSORLP00020007804.1"/>
    <property type="gene ID" value="ENSORLG00020008690.1"/>
</dbReference>
<evidence type="ECO:0000313" key="1">
    <source>
        <dbReference type="Ensembl" id="ENSORLP00020007804.1"/>
    </source>
</evidence>
<organism evidence="1 2">
    <name type="scientific">Oryzias latipes</name>
    <name type="common">Japanese rice fish</name>
    <name type="synonym">Japanese killifish</name>
    <dbReference type="NCBI Taxonomy" id="8090"/>
    <lineage>
        <taxon>Eukaryota</taxon>
        <taxon>Metazoa</taxon>
        <taxon>Chordata</taxon>
        <taxon>Craniata</taxon>
        <taxon>Vertebrata</taxon>
        <taxon>Euteleostomi</taxon>
        <taxon>Actinopterygii</taxon>
        <taxon>Neopterygii</taxon>
        <taxon>Teleostei</taxon>
        <taxon>Neoteleostei</taxon>
        <taxon>Acanthomorphata</taxon>
        <taxon>Ovalentaria</taxon>
        <taxon>Atherinomorphae</taxon>
        <taxon>Beloniformes</taxon>
        <taxon>Adrianichthyidae</taxon>
        <taxon>Oryziinae</taxon>
        <taxon>Oryzias</taxon>
    </lineage>
</organism>
<reference evidence="1 2" key="2">
    <citation type="submission" date="2017-04" db="EMBL/GenBank/DDBJ databases">
        <title>CpG methylation of centromeres and impact of large insertions on vertebrate speciation.</title>
        <authorList>
            <person name="Ichikawa K."/>
            <person name="Yoshimura J."/>
            <person name="Morishita S."/>
        </authorList>
    </citation>
    <scope>NUCLEOTIDE SEQUENCE</scope>
    <source>
        <strain evidence="1 2">HNI</strain>
    </source>
</reference>
<proteinExistence type="predicted"/>